<dbReference type="GO" id="GO:0008652">
    <property type="term" value="P:amino acid biosynthetic process"/>
    <property type="evidence" value="ECO:0007669"/>
    <property type="project" value="UniProtKB-KW"/>
</dbReference>
<dbReference type="GO" id="GO:0003856">
    <property type="term" value="F:3-dehydroquinate synthase activity"/>
    <property type="evidence" value="ECO:0007669"/>
    <property type="project" value="UniProtKB-UniRule"/>
</dbReference>
<evidence type="ECO:0000256" key="1">
    <source>
        <dbReference type="ARBA" id="ARBA00001393"/>
    </source>
</evidence>
<dbReference type="PATRIC" id="fig|679200.3.peg.861"/>
<keyword evidence="11" id="KW-0028">Amino-acid biosynthesis</keyword>
<keyword evidence="17" id="KW-0456">Lyase</keyword>
<reference evidence="22 23" key="1">
    <citation type="submission" date="2011-08" db="EMBL/GenBank/DDBJ databases">
        <title>The Genome Sequence of Johnsonella ignava ATCC 51276.</title>
        <authorList>
            <consortium name="The Broad Institute Genome Sequencing Platform"/>
            <person name="Earl A."/>
            <person name="Ward D."/>
            <person name="Feldgarden M."/>
            <person name="Gevers D."/>
            <person name="Izard J."/>
            <person name="Blanton J.M."/>
            <person name="Baranova O.V."/>
            <person name="Dewhirst F.E."/>
            <person name="Young S.K."/>
            <person name="Zeng Q."/>
            <person name="Gargeya S."/>
            <person name="Fitzgerald M."/>
            <person name="Haas B."/>
            <person name="Abouelleil A."/>
            <person name="Alvarado L."/>
            <person name="Arachchi H.M."/>
            <person name="Berlin A."/>
            <person name="Brown A."/>
            <person name="Chapman S.B."/>
            <person name="Chen Z."/>
            <person name="Dunbar C."/>
            <person name="Freedman E."/>
            <person name="Gearin G."/>
            <person name="Gellesch M."/>
            <person name="Goldberg J."/>
            <person name="Griggs A."/>
            <person name="Gujja S."/>
            <person name="Heiman D."/>
            <person name="Howarth C."/>
            <person name="Larson L."/>
            <person name="Lui A."/>
            <person name="MacDonald P.J.P."/>
            <person name="Montmayeur A."/>
            <person name="Murphy C."/>
            <person name="Neiman D."/>
            <person name="Pearson M."/>
            <person name="Priest M."/>
            <person name="Roberts A."/>
            <person name="Saif S."/>
            <person name="Shea T."/>
            <person name="Shenoy N."/>
            <person name="Sisk P."/>
            <person name="Stolte C."/>
            <person name="Sykes S."/>
            <person name="Wortman J."/>
            <person name="Nusbaum C."/>
            <person name="Birren B."/>
        </authorList>
    </citation>
    <scope>NUCLEOTIDE SEQUENCE [LARGE SCALE GENOMIC DNA]</scope>
    <source>
        <strain evidence="22 23">ATCC 51276</strain>
    </source>
</reference>
<dbReference type="PANTHER" id="PTHR43622">
    <property type="entry name" value="3-DEHYDROQUINATE SYNTHASE"/>
    <property type="match status" value="1"/>
</dbReference>
<evidence type="ECO:0000256" key="8">
    <source>
        <dbReference type="ARBA" id="ARBA00013031"/>
    </source>
</evidence>
<dbReference type="Gene3D" id="1.20.1090.10">
    <property type="entry name" value="Dehydroquinate synthase-like - alpha domain"/>
    <property type="match status" value="1"/>
</dbReference>
<dbReference type="InterPro" id="IPR030960">
    <property type="entry name" value="DHQS/DOIS_N"/>
</dbReference>
<dbReference type="GO" id="GO:0000166">
    <property type="term" value="F:nucleotide binding"/>
    <property type="evidence" value="ECO:0007669"/>
    <property type="project" value="UniProtKB-KW"/>
</dbReference>
<accession>G5GGX5</accession>
<dbReference type="PIRSF" id="PIRSF001455">
    <property type="entry name" value="DHQ_synth"/>
    <property type="match status" value="1"/>
</dbReference>
<evidence type="ECO:0000259" key="20">
    <source>
        <dbReference type="Pfam" id="PF01761"/>
    </source>
</evidence>
<comment type="catalytic activity">
    <reaction evidence="1">
        <text>7-phospho-2-dehydro-3-deoxy-D-arabino-heptonate = 3-dehydroquinate + phosphate</text>
        <dbReference type="Rhea" id="RHEA:21968"/>
        <dbReference type="ChEBI" id="CHEBI:32364"/>
        <dbReference type="ChEBI" id="CHEBI:43474"/>
        <dbReference type="ChEBI" id="CHEBI:58394"/>
        <dbReference type="EC" id="4.2.3.4"/>
    </reaction>
</comment>
<evidence type="ECO:0000256" key="5">
    <source>
        <dbReference type="ARBA" id="ARBA00004496"/>
    </source>
</evidence>
<dbReference type="CDD" id="cd08195">
    <property type="entry name" value="DHQS"/>
    <property type="match status" value="1"/>
</dbReference>
<evidence type="ECO:0000256" key="17">
    <source>
        <dbReference type="ARBA" id="ARBA00023239"/>
    </source>
</evidence>
<keyword evidence="12" id="KW-0479">Metal-binding</keyword>
<evidence type="ECO:0000256" key="15">
    <source>
        <dbReference type="ARBA" id="ARBA00023027"/>
    </source>
</evidence>
<sequence>MFNSDKISNCKFAQLHISINKALGSISEYDIVISRNFSGLSAKIADIGLAGKKVCIICDANIKNFYIHEVKKSLSGASCKVYTHIIQPGEKNKIFASVEKIYKTLVYNNFERSDFIAALGGGVTGDISGFAAATYMRGIRFIQLPTTLLSMVDSSIGGKTGVDFLSFKNLIGAFHMPALVYTNIETLNTLDRRNFLSGMGEVIKHALIKSNRYYDFIENNVDNIIKKDFETLLNLVYISNTIKKSIVEKDPDEKSCRAFLNLGHTIGHALERESVITASDETALLHGECVGLGCISALYLSNLYSLRLNENSHSRHLLDIARLKRILESFFLPIKFKGIDINDILTSCLKDKKNSEGRVGFVLLKNIGSPFLCHDISYDEMKGAIETIYDYNEK</sequence>
<gene>
    <name evidence="22" type="ORF">HMPREF9333_00815</name>
</gene>
<comment type="similarity">
    <text evidence="7">Belongs to the sugar phosphate cyclases superfamily. Dehydroquinate synthase family.</text>
</comment>
<dbReference type="InterPro" id="IPR050071">
    <property type="entry name" value="Dehydroquinate_synthase"/>
</dbReference>
<organism evidence="22 23">
    <name type="scientific">Johnsonella ignava ATCC 51276</name>
    <dbReference type="NCBI Taxonomy" id="679200"/>
    <lineage>
        <taxon>Bacteria</taxon>
        <taxon>Bacillati</taxon>
        <taxon>Bacillota</taxon>
        <taxon>Clostridia</taxon>
        <taxon>Lachnospirales</taxon>
        <taxon>Lachnospiraceae</taxon>
        <taxon>Johnsonella</taxon>
    </lineage>
</organism>
<evidence type="ECO:0000256" key="13">
    <source>
        <dbReference type="ARBA" id="ARBA00022741"/>
    </source>
</evidence>
<evidence type="ECO:0000259" key="21">
    <source>
        <dbReference type="Pfam" id="PF24621"/>
    </source>
</evidence>
<evidence type="ECO:0000256" key="3">
    <source>
        <dbReference type="ARBA" id="ARBA00001941"/>
    </source>
</evidence>
<dbReference type="AlphaFoldDB" id="G5GGX5"/>
<keyword evidence="13" id="KW-0547">Nucleotide-binding</keyword>
<evidence type="ECO:0000256" key="4">
    <source>
        <dbReference type="ARBA" id="ARBA00001947"/>
    </source>
</evidence>
<keyword evidence="15" id="KW-0520">NAD</keyword>
<evidence type="ECO:0000256" key="9">
    <source>
        <dbReference type="ARBA" id="ARBA00017684"/>
    </source>
</evidence>
<dbReference type="InterPro" id="IPR056179">
    <property type="entry name" value="DHQS_C"/>
</dbReference>
<keyword evidence="16" id="KW-0057">Aromatic amino acid biosynthesis</keyword>
<keyword evidence="23" id="KW-1185">Reference proteome</keyword>
<evidence type="ECO:0000313" key="22">
    <source>
        <dbReference type="EMBL" id="EHI56033.1"/>
    </source>
</evidence>
<dbReference type="SUPFAM" id="SSF56796">
    <property type="entry name" value="Dehydroquinate synthase-like"/>
    <property type="match status" value="1"/>
</dbReference>
<feature type="domain" description="3-dehydroquinate synthase C-terminal" evidence="21">
    <location>
        <begin position="198"/>
        <end position="354"/>
    </location>
</feature>
<protein>
    <recommendedName>
        <fullName evidence="9 19">3-dehydroquinate synthase</fullName>
        <ecNumber evidence="8 19">4.2.3.4</ecNumber>
    </recommendedName>
</protein>
<evidence type="ECO:0000256" key="12">
    <source>
        <dbReference type="ARBA" id="ARBA00022723"/>
    </source>
</evidence>
<dbReference type="PANTHER" id="PTHR43622:SF7">
    <property type="entry name" value="3-DEHYDROQUINATE SYNTHASE, CHLOROPLASTIC"/>
    <property type="match status" value="1"/>
</dbReference>
<dbReference type="NCBIfam" id="TIGR01357">
    <property type="entry name" value="aroB"/>
    <property type="match status" value="1"/>
</dbReference>
<comment type="cofactor">
    <cofactor evidence="3">
        <name>Co(2+)</name>
        <dbReference type="ChEBI" id="CHEBI:48828"/>
    </cofactor>
</comment>
<dbReference type="InterPro" id="IPR016037">
    <property type="entry name" value="DHQ_synth_AroB"/>
</dbReference>
<proteinExistence type="inferred from homology"/>
<keyword evidence="18" id="KW-0170">Cobalt</keyword>
<dbReference type="EMBL" id="ACZL01000014">
    <property type="protein sequence ID" value="EHI56033.1"/>
    <property type="molecule type" value="Genomic_DNA"/>
</dbReference>
<keyword evidence="14" id="KW-0862">Zinc</keyword>
<dbReference type="STRING" id="679200.HMPREF9333_00815"/>
<evidence type="ECO:0000313" key="23">
    <source>
        <dbReference type="Proteomes" id="UP000003011"/>
    </source>
</evidence>
<evidence type="ECO:0000256" key="10">
    <source>
        <dbReference type="ARBA" id="ARBA00022490"/>
    </source>
</evidence>
<dbReference type="GO" id="GO:0005737">
    <property type="term" value="C:cytoplasm"/>
    <property type="evidence" value="ECO:0007669"/>
    <property type="project" value="UniProtKB-SubCell"/>
</dbReference>
<dbReference type="Gene3D" id="3.40.50.1970">
    <property type="match status" value="1"/>
</dbReference>
<evidence type="ECO:0000256" key="14">
    <source>
        <dbReference type="ARBA" id="ARBA00022833"/>
    </source>
</evidence>
<evidence type="ECO:0000256" key="18">
    <source>
        <dbReference type="ARBA" id="ARBA00023285"/>
    </source>
</evidence>
<dbReference type="GO" id="GO:0009423">
    <property type="term" value="P:chorismate biosynthetic process"/>
    <property type="evidence" value="ECO:0007669"/>
    <property type="project" value="UniProtKB-UniRule"/>
</dbReference>
<dbReference type="eggNOG" id="COG0337">
    <property type="taxonomic scope" value="Bacteria"/>
</dbReference>
<dbReference type="GO" id="GO:0009073">
    <property type="term" value="P:aromatic amino acid family biosynthetic process"/>
    <property type="evidence" value="ECO:0007669"/>
    <property type="project" value="UniProtKB-KW"/>
</dbReference>
<evidence type="ECO:0000256" key="11">
    <source>
        <dbReference type="ARBA" id="ARBA00022605"/>
    </source>
</evidence>
<keyword evidence="10" id="KW-0963">Cytoplasm</keyword>
<evidence type="ECO:0000256" key="16">
    <source>
        <dbReference type="ARBA" id="ARBA00023141"/>
    </source>
</evidence>
<dbReference type="HOGENOM" id="CLU_001201_0_2_9"/>
<evidence type="ECO:0000256" key="7">
    <source>
        <dbReference type="ARBA" id="ARBA00005412"/>
    </source>
</evidence>
<dbReference type="InterPro" id="IPR030963">
    <property type="entry name" value="DHQ_synth_fam"/>
</dbReference>
<dbReference type="EC" id="4.2.3.4" evidence="8 19"/>
<evidence type="ECO:0000256" key="2">
    <source>
        <dbReference type="ARBA" id="ARBA00001911"/>
    </source>
</evidence>
<comment type="pathway">
    <text evidence="6">Metabolic intermediate biosynthesis; chorismate biosynthesis; chorismate from D-erythrose 4-phosphate and phosphoenolpyruvate: step 2/7.</text>
</comment>
<evidence type="ECO:0000256" key="6">
    <source>
        <dbReference type="ARBA" id="ARBA00004661"/>
    </source>
</evidence>
<evidence type="ECO:0000256" key="19">
    <source>
        <dbReference type="NCBIfam" id="TIGR01357"/>
    </source>
</evidence>
<comment type="cofactor">
    <cofactor evidence="4">
        <name>Zn(2+)</name>
        <dbReference type="ChEBI" id="CHEBI:29105"/>
    </cofactor>
</comment>
<name>G5GGX5_9FIRM</name>
<comment type="caution">
    <text evidence="22">The sequence shown here is derived from an EMBL/GenBank/DDBJ whole genome shotgun (WGS) entry which is preliminary data.</text>
</comment>
<feature type="domain" description="3-dehydroquinate synthase N-terminal" evidence="20">
    <location>
        <begin position="85"/>
        <end position="195"/>
    </location>
</feature>
<dbReference type="Pfam" id="PF01761">
    <property type="entry name" value="DHQ_synthase"/>
    <property type="match status" value="1"/>
</dbReference>
<comment type="cofactor">
    <cofactor evidence="2">
        <name>NAD(+)</name>
        <dbReference type="ChEBI" id="CHEBI:57540"/>
    </cofactor>
</comment>
<dbReference type="Pfam" id="PF24621">
    <property type="entry name" value="DHQS_C"/>
    <property type="match status" value="1"/>
</dbReference>
<dbReference type="Proteomes" id="UP000003011">
    <property type="component" value="Unassembled WGS sequence"/>
</dbReference>
<comment type="subcellular location">
    <subcellularLocation>
        <location evidence="5">Cytoplasm</location>
    </subcellularLocation>
</comment>
<dbReference type="GO" id="GO:0046872">
    <property type="term" value="F:metal ion binding"/>
    <property type="evidence" value="ECO:0007669"/>
    <property type="project" value="UniProtKB-KW"/>
</dbReference>
<dbReference type="FunFam" id="3.40.50.1970:FF:000007">
    <property type="entry name" value="Pentafunctional AROM polypeptide"/>
    <property type="match status" value="1"/>
</dbReference>